<dbReference type="EMBL" id="BDDD01005430">
    <property type="protein sequence ID" value="GAV89338.1"/>
    <property type="molecule type" value="Genomic_DNA"/>
</dbReference>
<dbReference type="OrthoDB" id="427960at2759"/>
<evidence type="ECO:0000313" key="1">
    <source>
        <dbReference type="EMBL" id="GAV89338.1"/>
    </source>
</evidence>
<sequence>LTHLVNCNLPLMNYLLNLKRNAHNVLYLRKT</sequence>
<comment type="caution">
    <text evidence="1">The sequence shown here is derived from an EMBL/GenBank/DDBJ whole genome shotgun (WGS) entry which is preliminary data.</text>
</comment>
<evidence type="ECO:0000313" key="2">
    <source>
        <dbReference type="Proteomes" id="UP000187406"/>
    </source>
</evidence>
<feature type="non-terminal residue" evidence="1">
    <location>
        <position position="1"/>
    </location>
</feature>
<gene>
    <name evidence="1" type="ORF">CFOL_v3_32755</name>
</gene>
<proteinExistence type="predicted"/>
<reference evidence="2" key="1">
    <citation type="submission" date="2016-04" db="EMBL/GenBank/DDBJ databases">
        <title>Cephalotus genome sequencing.</title>
        <authorList>
            <person name="Fukushima K."/>
            <person name="Hasebe M."/>
            <person name="Fang X."/>
        </authorList>
    </citation>
    <scope>NUCLEOTIDE SEQUENCE [LARGE SCALE GENOMIC DNA]</scope>
    <source>
        <strain evidence="2">cv. St1</strain>
    </source>
</reference>
<protein>
    <submittedName>
        <fullName evidence="1">Zf-CCHC domain-containing protein</fullName>
    </submittedName>
</protein>
<name>A0A1Q3DAP1_CEPFO</name>
<keyword evidence="2" id="KW-1185">Reference proteome</keyword>
<organism evidence="1 2">
    <name type="scientific">Cephalotus follicularis</name>
    <name type="common">Albany pitcher plant</name>
    <dbReference type="NCBI Taxonomy" id="3775"/>
    <lineage>
        <taxon>Eukaryota</taxon>
        <taxon>Viridiplantae</taxon>
        <taxon>Streptophyta</taxon>
        <taxon>Embryophyta</taxon>
        <taxon>Tracheophyta</taxon>
        <taxon>Spermatophyta</taxon>
        <taxon>Magnoliopsida</taxon>
        <taxon>eudicotyledons</taxon>
        <taxon>Gunneridae</taxon>
        <taxon>Pentapetalae</taxon>
        <taxon>rosids</taxon>
        <taxon>fabids</taxon>
        <taxon>Oxalidales</taxon>
        <taxon>Cephalotaceae</taxon>
        <taxon>Cephalotus</taxon>
    </lineage>
</organism>
<accession>A0A1Q3DAP1</accession>
<dbReference type="Proteomes" id="UP000187406">
    <property type="component" value="Unassembled WGS sequence"/>
</dbReference>
<dbReference type="AlphaFoldDB" id="A0A1Q3DAP1"/>